<feature type="region of interest" description="Disordered" evidence="1">
    <location>
        <begin position="320"/>
        <end position="340"/>
    </location>
</feature>
<evidence type="ECO:0000313" key="3">
    <source>
        <dbReference type="Proteomes" id="UP000275408"/>
    </source>
</evidence>
<dbReference type="EMBL" id="RCHS01000872">
    <property type="protein sequence ID" value="RMX56296.1"/>
    <property type="molecule type" value="Genomic_DNA"/>
</dbReference>
<proteinExistence type="predicted"/>
<evidence type="ECO:0000313" key="2">
    <source>
        <dbReference type="EMBL" id="RMX56296.1"/>
    </source>
</evidence>
<evidence type="ECO:0000256" key="1">
    <source>
        <dbReference type="SAM" id="MobiDB-lite"/>
    </source>
</evidence>
<dbReference type="AlphaFoldDB" id="A0A3M6URJ6"/>
<comment type="caution">
    <text evidence="2">The sequence shown here is derived from an EMBL/GenBank/DDBJ whole genome shotgun (WGS) entry which is preliminary data.</text>
</comment>
<accession>A0A3M6URJ6</accession>
<keyword evidence="3" id="KW-1185">Reference proteome</keyword>
<gene>
    <name evidence="2" type="ORF">pdam_00011456</name>
</gene>
<protein>
    <submittedName>
        <fullName evidence="2">Uncharacterized protein</fullName>
    </submittedName>
</protein>
<reference evidence="2 3" key="1">
    <citation type="journal article" date="2018" name="Sci. Rep.">
        <title>Comparative analysis of the Pocillopora damicornis genome highlights role of immune system in coral evolution.</title>
        <authorList>
            <person name="Cunning R."/>
            <person name="Bay R.A."/>
            <person name="Gillette P."/>
            <person name="Baker A.C."/>
            <person name="Traylor-Knowles N."/>
        </authorList>
    </citation>
    <scope>NUCLEOTIDE SEQUENCE [LARGE SCALE GENOMIC DNA]</scope>
    <source>
        <strain evidence="2">RSMAS</strain>
        <tissue evidence="2">Whole animal</tissue>
    </source>
</reference>
<feature type="region of interest" description="Disordered" evidence="1">
    <location>
        <begin position="128"/>
        <end position="148"/>
    </location>
</feature>
<organism evidence="2 3">
    <name type="scientific">Pocillopora damicornis</name>
    <name type="common">Cauliflower coral</name>
    <name type="synonym">Millepora damicornis</name>
    <dbReference type="NCBI Taxonomy" id="46731"/>
    <lineage>
        <taxon>Eukaryota</taxon>
        <taxon>Metazoa</taxon>
        <taxon>Cnidaria</taxon>
        <taxon>Anthozoa</taxon>
        <taxon>Hexacorallia</taxon>
        <taxon>Scleractinia</taxon>
        <taxon>Astrocoeniina</taxon>
        <taxon>Pocilloporidae</taxon>
        <taxon>Pocillopora</taxon>
    </lineage>
</organism>
<feature type="region of interest" description="Disordered" evidence="1">
    <location>
        <begin position="70"/>
        <end position="114"/>
    </location>
</feature>
<feature type="region of interest" description="Disordered" evidence="1">
    <location>
        <begin position="15"/>
        <end position="34"/>
    </location>
</feature>
<dbReference type="Proteomes" id="UP000275408">
    <property type="component" value="Unassembled WGS sequence"/>
</dbReference>
<sequence length="470" mass="53376">MNSSSLSLDELRVSFPRQGSNVQKRNVDGEDSYNGVDNAKMNRLAVDRELRKRDTLLSGDYFFKDGNREDGDVRRLPIINPASRKQKSNSQQARKEVERGDFSSPGMEDLSTWGRPATVNTRRREVKLEGNTNVRNKSRSPRPRNCEEKAKNYDMEDIGSLENSLGRFGDTRFRQSLDHCTELHGQNRKLKLFHPPSSPKPDLDFEGKVTEFKEMEFSIIKGQNTNLAGRRKHRALLESPRAHETEIFHAESLDARKTPNTSMTNLGKPAIMGLKANTEEGQSHYDESTKRSDLRSPRLRNCQDFGRKFESDSIAESCVVDKKGSKGPPNSHKLPPKLNLKGTANSLQLEQKGFLASSPKDISPRLSPKESESNDQPLFGLSSKSRQVQELPLDLPEKVTRFIEMEFSIMKGETARLSHKQKYIVSTDAECPREKAMIFPNRLNSRKSEQTLSLLQRRGRMKKSSSLNLK</sequence>
<feature type="region of interest" description="Disordered" evidence="1">
    <location>
        <begin position="354"/>
        <end position="385"/>
    </location>
</feature>
<name>A0A3M6URJ6_POCDA</name>
<feature type="compositionally biased region" description="Basic and acidic residues" evidence="1">
    <location>
        <begin position="278"/>
        <end position="296"/>
    </location>
</feature>
<feature type="region of interest" description="Disordered" evidence="1">
    <location>
        <begin position="278"/>
        <end position="298"/>
    </location>
</feature>